<evidence type="ECO:0000259" key="7">
    <source>
        <dbReference type="PROSITE" id="PS50880"/>
    </source>
</evidence>
<dbReference type="Gene3D" id="3.40.50.300">
    <property type="entry name" value="P-loop containing nucleotide triphosphate hydrolases"/>
    <property type="match status" value="1"/>
</dbReference>
<dbReference type="GO" id="GO:1990077">
    <property type="term" value="C:primosome complex"/>
    <property type="evidence" value="ECO:0007669"/>
    <property type="project" value="UniProtKB-KW"/>
</dbReference>
<evidence type="ECO:0000256" key="1">
    <source>
        <dbReference type="ARBA" id="ARBA00022478"/>
    </source>
</evidence>
<dbReference type="HOGENOM" id="CLU_417790_0_0_10"/>
<evidence type="ECO:0000256" key="4">
    <source>
        <dbReference type="ARBA" id="ARBA00022695"/>
    </source>
</evidence>
<dbReference type="CDD" id="cd01029">
    <property type="entry name" value="TOPRIM_primases"/>
    <property type="match status" value="1"/>
</dbReference>
<sequence>MKPFYYLSDFPDRKNAGKNYLAQCPQCGKKHLSIAKSTGLMHCFTSGCGFSGKLRDFWENKPYIESYYPSPSKRYIAKACVSSTSITKGSQSEVLMIPEDYKNLAPEIFSKIKPLTTDPDTTDPDQLAARRYLSDQSISLESAIKMHVGCLTHRCFGKGEEDKKSMGNLYHCIAYVNYVNGQPVNVKYRSCDPTSTAKADSNDVQSVEYTKFWYQDSPTTPCAPFNIDCLNPLLVAEENIRKLIITEGGKDVLTISQAGYPFVISVPNGAASDLSKSFEAFEPWLEQVQDIVICGDTDLPGRTLTKHLTDYFGNRCLLTTLPGDCKDISDVLTKYGVEIVHEIIESAKPRHTADIITVNERTDEVLSVLRGEYDHGYSVGHGPLTDHIFHPDDQGGLIIETGQPNSGKTDFLNDLTCRLMAKTGRYVCYLSFEVPDKNKHIAQLIHLMLGKVNTTAYTQIQLQSIIDYLNTHMVHLDLHEVSPTPEHILDRADIVRRTSPLKYLIIDPYLFMEVETGQNSTETQAIKNMLTQLQSWGRSNKIWVIIVAHPRKLQKLNGKNELEDIDMYTIAGSANWANLADFIFSLTRINEQDRAYTRLDMLKVRDQELCQTGSVLYVRQPCGRYDERESEEQVMTEMQGKILAKDQLPWVSLIGE</sequence>
<dbReference type="InterPro" id="IPR006171">
    <property type="entry name" value="TOPRIM_dom"/>
</dbReference>
<keyword evidence="3" id="KW-0808">Transferase</keyword>
<dbReference type="GO" id="GO:0003697">
    <property type="term" value="F:single-stranded DNA binding"/>
    <property type="evidence" value="ECO:0007669"/>
    <property type="project" value="InterPro"/>
</dbReference>
<proteinExistence type="predicted"/>
<dbReference type="STRING" id="763034.HMPREF9446_02478"/>
<evidence type="ECO:0000256" key="6">
    <source>
        <dbReference type="ARBA" id="ARBA00023163"/>
    </source>
</evidence>
<name>F3PUK5_9BACE</name>
<dbReference type="Gene3D" id="3.40.1360.10">
    <property type="match status" value="1"/>
</dbReference>
<dbReference type="SMART" id="SM00493">
    <property type="entry name" value="TOPRIM"/>
    <property type="match status" value="1"/>
</dbReference>
<gene>
    <name evidence="9" type="ORF">HMPREF9446_02478</name>
</gene>
<dbReference type="PROSITE" id="PS51199">
    <property type="entry name" value="SF4_HELICASE"/>
    <property type="match status" value="1"/>
</dbReference>
<comment type="caution">
    <text evidence="9">The sequence shown here is derived from an EMBL/GenBank/DDBJ whole genome shotgun (WGS) entry which is preliminary data.</text>
</comment>
<keyword evidence="10" id="KW-1185">Reference proteome</keyword>
<reference evidence="9 10" key="1">
    <citation type="submission" date="2011-02" db="EMBL/GenBank/DDBJ databases">
        <authorList>
            <person name="Weinstock G."/>
            <person name="Sodergren E."/>
            <person name="Clifton S."/>
            <person name="Fulton L."/>
            <person name="Fulton B."/>
            <person name="Courtney L."/>
            <person name="Fronick C."/>
            <person name="Harrison M."/>
            <person name="Strong C."/>
            <person name="Farmer C."/>
            <person name="Delahaunty K."/>
            <person name="Markovic C."/>
            <person name="Hall O."/>
            <person name="Minx P."/>
            <person name="Tomlinson C."/>
            <person name="Mitreva M."/>
            <person name="Hou S."/>
            <person name="Chen J."/>
            <person name="Wollam A."/>
            <person name="Pepin K.H."/>
            <person name="Johnson M."/>
            <person name="Bhonagiri V."/>
            <person name="Zhang X."/>
            <person name="Suruliraj S."/>
            <person name="Warren W."/>
            <person name="Chinwalla A."/>
            <person name="Mardis E.R."/>
            <person name="Wilson R.K."/>
        </authorList>
    </citation>
    <scope>NUCLEOTIDE SEQUENCE [LARGE SCALE GENOMIC DNA]</scope>
    <source>
        <strain evidence="9 10">YIT 12057</strain>
    </source>
</reference>
<keyword evidence="6" id="KW-0804">Transcription</keyword>
<organism evidence="9 10">
    <name type="scientific">Bacteroides fluxus YIT 12057</name>
    <dbReference type="NCBI Taxonomy" id="763034"/>
    <lineage>
        <taxon>Bacteria</taxon>
        <taxon>Pseudomonadati</taxon>
        <taxon>Bacteroidota</taxon>
        <taxon>Bacteroidia</taxon>
        <taxon>Bacteroidales</taxon>
        <taxon>Bacteroidaceae</taxon>
        <taxon>Bacteroides</taxon>
    </lineage>
</organism>
<evidence type="ECO:0000256" key="5">
    <source>
        <dbReference type="ARBA" id="ARBA00022705"/>
    </source>
</evidence>
<dbReference type="GO" id="GO:0008270">
    <property type="term" value="F:zinc ion binding"/>
    <property type="evidence" value="ECO:0007669"/>
    <property type="project" value="InterPro"/>
</dbReference>
<keyword evidence="1" id="KW-0240">DNA-directed RNA polymerase</keyword>
<dbReference type="PANTHER" id="PTHR12873">
    <property type="entry name" value="T7-LIKE MITOCHONDRIAL DNA HELICASE"/>
    <property type="match status" value="1"/>
</dbReference>
<dbReference type="GeneID" id="86049993"/>
<dbReference type="EMBL" id="AFBN01000047">
    <property type="protein sequence ID" value="EGF56076.1"/>
    <property type="molecule type" value="Genomic_DNA"/>
</dbReference>
<dbReference type="Gene3D" id="3.90.580.10">
    <property type="entry name" value="Zinc finger, CHC2-type domain"/>
    <property type="match status" value="1"/>
</dbReference>
<dbReference type="InterPro" id="IPR027032">
    <property type="entry name" value="Twinkle-like"/>
</dbReference>
<dbReference type="GO" id="GO:0006269">
    <property type="term" value="P:DNA replication, synthesis of primer"/>
    <property type="evidence" value="ECO:0007669"/>
    <property type="project" value="UniProtKB-KW"/>
</dbReference>
<keyword evidence="2" id="KW-0639">Primosome</keyword>
<dbReference type="InterPro" id="IPR036977">
    <property type="entry name" value="DNA_primase_Znf_CHC2"/>
</dbReference>
<dbReference type="Proteomes" id="UP000003416">
    <property type="component" value="Unassembled WGS sequence"/>
</dbReference>
<accession>F3PUK5</accession>
<dbReference type="InterPro" id="IPR007694">
    <property type="entry name" value="DNA_helicase_DnaB-like_C"/>
</dbReference>
<evidence type="ECO:0000256" key="3">
    <source>
        <dbReference type="ARBA" id="ARBA00022679"/>
    </source>
</evidence>
<dbReference type="SUPFAM" id="SSF56731">
    <property type="entry name" value="DNA primase core"/>
    <property type="match status" value="1"/>
</dbReference>
<dbReference type="eggNOG" id="COG0305">
    <property type="taxonomic scope" value="Bacteria"/>
</dbReference>
<keyword evidence="4" id="KW-0548">Nucleotidyltransferase</keyword>
<dbReference type="AlphaFoldDB" id="F3PUK5"/>
<feature type="domain" description="SF4 helicase" evidence="8">
    <location>
        <begin position="370"/>
        <end position="633"/>
    </location>
</feature>
<protein>
    <submittedName>
        <fullName evidence="9">Conserved domain protein</fullName>
    </submittedName>
</protein>
<dbReference type="GO" id="GO:0043139">
    <property type="term" value="F:5'-3' DNA helicase activity"/>
    <property type="evidence" value="ECO:0007669"/>
    <property type="project" value="InterPro"/>
</dbReference>
<dbReference type="InterPro" id="IPR027417">
    <property type="entry name" value="P-loop_NTPase"/>
</dbReference>
<evidence type="ECO:0000313" key="9">
    <source>
        <dbReference type="EMBL" id="EGF56076.1"/>
    </source>
</evidence>
<evidence type="ECO:0000256" key="2">
    <source>
        <dbReference type="ARBA" id="ARBA00022515"/>
    </source>
</evidence>
<keyword evidence="5" id="KW-0235">DNA replication</keyword>
<dbReference type="RefSeq" id="WP_009125733.1">
    <property type="nucleotide sequence ID" value="NZ_GL882644.1"/>
</dbReference>
<dbReference type="InterPro" id="IPR034154">
    <property type="entry name" value="TOPRIM_DnaG/twinkle"/>
</dbReference>
<dbReference type="Pfam" id="PF13662">
    <property type="entry name" value="Toprim_4"/>
    <property type="match status" value="1"/>
</dbReference>
<evidence type="ECO:0000313" key="10">
    <source>
        <dbReference type="Proteomes" id="UP000003416"/>
    </source>
</evidence>
<dbReference type="PANTHER" id="PTHR12873:SF0">
    <property type="entry name" value="TWINKLE MTDNA HELICASE"/>
    <property type="match status" value="1"/>
</dbReference>
<feature type="domain" description="Toprim" evidence="7">
    <location>
        <begin position="241"/>
        <end position="340"/>
    </location>
</feature>
<dbReference type="GO" id="GO:0016779">
    <property type="term" value="F:nucleotidyltransferase activity"/>
    <property type="evidence" value="ECO:0007669"/>
    <property type="project" value="UniProtKB-KW"/>
</dbReference>
<evidence type="ECO:0000259" key="8">
    <source>
        <dbReference type="PROSITE" id="PS51199"/>
    </source>
</evidence>
<dbReference type="PROSITE" id="PS50880">
    <property type="entry name" value="TOPRIM"/>
    <property type="match status" value="1"/>
</dbReference>
<dbReference type="SUPFAM" id="SSF52540">
    <property type="entry name" value="P-loop containing nucleoside triphosphate hydrolases"/>
    <property type="match status" value="1"/>
</dbReference>
<dbReference type="GO" id="GO:0005524">
    <property type="term" value="F:ATP binding"/>
    <property type="evidence" value="ECO:0007669"/>
    <property type="project" value="InterPro"/>
</dbReference>
<dbReference type="GO" id="GO:0000428">
    <property type="term" value="C:DNA-directed RNA polymerase complex"/>
    <property type="evidence" value="ECO:0007669"/>
    <property type="project" value="UniProtKB-KW"/>
</dbReference>